<feature type="transmembrane region" description="Helical" evidence="9">
    <location>
        <begin position="166"/>
        <end position="191"/>
    </location>
</feature>
<evidence type="ECO:0000256" key="4">
    <source>
        <dbReference type="ARBA" id="ARBA00022475"/>
    </source>
</evidence>
<accession>H5TM04</accession>
<evidence type="ECO:0000256" key="5">
    <source>
        <dbReference type="ARBA" id="ARBA00022692"/>
    </source>
</evidence>
<evidence type="ECO:0000256" key="3">
    <source>
        <dbReference type="ARBA" id="ARBA00022448"/>
    </source>
</evidence>
<keyword evidence="4 8" id="KW-1003">Cell membrane</keyword>
<evidence type="ECO:0000256" key="6">
    <source>
        <dbReference type="ARBA" id="ARBA00022989"/>
    </source>
</evidence>
<dbReference type="AlphaFoldDB" id="H5TM04"/>
<evidence type="ECO:0000256" key="7">
    <source>
        <dbReference type="ARBA" id="ARBA00023136"/>
    </source>
</evidence>
<gene>
    <name evidence="10" type="ORF">GOOTI_111_00410</name>
</gene>
<dbReference type="Proteomes" id="UP000005038">
    <property type="component" value="Unassembled WGS sequence"/>
</dbReference>
<keyword evidence="5 9" id="KW-0812">Transmembrane</keyword>
<comment type="subcellular location">
    <subcellularLocation>
        <location evidence="1 8">Cell membrane</location>
        <topology evidence="1 8">Multi-pass membrane protein</topology>
    </subcellularLocation>
</comment>
<feature type="transmembrane region" description="Helical" evidence="9">
    <location>
        <begin position="109"/>
        <end position="128"/>
    </location>
</feature>
<reference evidence="10" key="1">
    <citation type="submission" date="2012-02" db="EMBL/GenBank/DDBJ databases">
        <title>Whole genome shotgun sequence of Gordonia otitidis NBRC 100426.</title>
        <authorList>
            <person name="Yoshida I."/>
            <person name="Hosoyama A."/>
            <person name="Tsuchikane K."/>
            <person name="Katsumata H."/>
            <person name="Yamazaki S."/>
            <person name="Fujita N."/>
        </authorList>
    </citation>
    <scope>NUCLEOTIDE SEQUENCE [LARGE SCALE GENOMIC DNA]</scope>
    <source>
        <strain evidence="10">NBRC 100426</strain>
    </source>
</reference>
<comment type="caution">
    <text evidence="10">The sequence shown here is derived from an EMBL/GenBank/DDBJ whole genome shotgun (WGS) entry which is preliminary data.</text>
</comment>
<evidence type="ECO:0000256" key="9">
    <source>
        <dbReference type="SAM" id="Phobius"/>
    </source>
</evidence>
<evidence type="ECO:0000256" key="8">
    <source>
        <dbReference type="PIRNR" id="PIRNR016661"/>
    </source>
</evidence>
<protein>
    <recommendedName>
        <fullName evidence="8">Biotin transporter</fullName>
    </recommendedName>
</protein>
<dbReference type="Gene3D" id="1.10.1760.20">
    <property type="match status" value="1"/>
</dbReference>
<evidence type="ECO:0000256" key="2">
    <source>
        <dbReference type="ARBA" id="ARBA00010692"/>
    </source>
</evidence>
<evidence type="ECO:0000256" key="1">
    <source>
        <dbReference type="ARBA" id="ARBA00004651"/>
    </source>
</evidence>
<evidence type="ECO:0000313" key="11">
    <source>
        <dbReference type="Proteomes" id="UP000005038"/>
    </source>
</evidence>
<dbReference type="GO" id="GO:0015225">
    <property type="term" value="F:biotin transmembrane transporter activity"/>
    <property type="evidence" value="ECO:0007669"/>
    <property type="project" value="UniProtKB-UniRule"/>
</dbReference>
<feature type="transmembrane region" description="Helical" evidence="9">
    <location>
        <begin position="78"/>
        <end position="97"/>
    </location>
</feature>
<dbReference type="Pfam" id="PF02632">
    <property type="entry name" value="BioY"/>
    <property type="match status" value="1"/>
</dbReference>
<feature type="transmembrane region" description="Helical" evidence="9">
    <location>
        <begin position="21"/>
        <end position="44"/>
    </location>
</feature>
<dbReference type="InterPro" id="IPR003784">
    <property type="entry name" value="BioY"/>
</dbReference>
<organism evidence="10 11">
    <name type="scientific">Gordonia otitidis (strain DSM 44809 / CCUG 52243 / JCM 12355 / NBRC 100426 / IFM 10032)</name>
    <dbReference type="NCBI Taxonomy" id="1108044"/>
    <lineage>
        <taxon>Bacteria</taxon>
        <taxon>Bacillati</taxon>
        <taxon>Actinomycetota</taxon>
        <taxon>Actinomycetes</taxon>
        <taxon>Mycobacteriales</taxon>
        <taxon>Gordoniaceae</taxon>
        <taxon>Gordonia</taxon>
    </lineage>
</organism>
<name>H5TM04_GORO1</name>
<dbReference type="PANTHER" id="PTHR34295:SF4">
    <property type="entry name" value="BIOTIN TRANSPORTER BIOY-RELATED"/>
    <property type="match status" value="1"/>
</dbReference>
<dbReference type="PANTHER" id="PTHR34295">
    <property type="entry name" value="BIOTIN TRANSPORTER BIOY"/>
    <property type="match status" value="1"/>
</dbReference>
<evidence type="ECO:0000313" key="10">
    <source>
        <dbReference type="EMBL" id="GAB34512.1"/>
    </source>
</evidence>
<keyword evidence="11" id="KW-1185">Reference proteome</keyword>
<dbReference type="RefSeq" id="WP_007238748.1">
    <property type="nucleotide sequence ID" value="NZ_BAFB01000111.1"/>
</dbReference>
<sequence>MSTSDEREKARSSAHKPSRRWLSISISDLTQAAVFAALIAALGLPGQISVGSAGVPITFQTLGVMLTGAILGPKKGTLAVLIFMVLAIAGLPILSGGRNGLTSLSSPTAGFFVGFLPGVFVIGVLTALMMPKYRVIPGIVSNLIGGVLVIYACGTIGLMIRADLTLWAAIAANGWFIAGDVVKAVIAALVASQVHRGWPGLITPLRFSRGRLSTPTA</sequence>
<dbReference type="STRING" id="1108044.GOOTI_111_00410"/>
<dbReference type="GO" id="GO:0005886">
    <property type="term" value="C:plasma membrane"/>
    <property type="evidence" value="ECO:0007669"/>
    <property type="project" value="UniProtKB-SubCell"/>
</dbReference>
<feature type="transmembrane region" description="Helical" evidence="9">
    <location>
        <begin position="50"/>
        <end position="71"/>
    </location>
</feature>
<feature type="transmembrane region" description="Helical" evidence="9">
    <location>
        <begin position="140"/>
        <end position="160"/>
    </location>
</feature>
<comment type="similarity">
    <text evidence="2 8">Belongs to the BioY family.</text>
</comment>
<dbReference type="PIRSF" id="PIRSF016661">
    <property type="entry name" value="BioY"/>
    <property type="match status" value="1"/>
</dbReference>
<proteinExistence type="inferred from homology"/>
<keyword evidence="6 9" id="KW-1133">Transmembrane helix</keyword>
<keyword evidence="3 8" id="KW-0813">Transport</keyword>
<dbReference type="EMBL" id="BAFB01000111">
    <property type="protein sequence ID" value="GAB34512.1"/>
    <property type="molecule type" value="Genomic_DNA"/>
</dbReference>
<keyword evidence="7 8" id="KW-0472">Membrane</keyword>